<feature type="signal peptide" evidence="1">
    <location>
        <begin position="1"/>
        <end position="16"/>
    </location>
</feature>
<dbReference type="PANTHER" id="PTHR37981:SF1">
    <property type="entry name" value="SGNH HYDROLASE-TYPE ESTERASE DOMAIN-CONTAINING PROTEIN"/>
    <property type="match status" value="1"/>
</dbReference>
<keyword evidence="1" id="KW-0732">Signal</keyword>
<reference evidence="2 3" key="1">
    <citation type="journal article" date="2023" name="G3 (Bethesda)">
        <title>A chromosome-level genome assembly of Zasmidium syzygii isolated from banana leaves.</title>
        <authorList>
            <person name="van Westerhoven A.C."/>
            <person name="Mehrabi R."/>
            <person name="Talebi R."/>
            <person name="Steentjes M.B.F."/>
            <person name="Corcolon B."/>
            <person name="Chong P.A."/>
            <person name="Kema G.H.J."/>
            <person name="Seidl M.F."/>
        </authorList>
    </citation>
    <scope>NUCLEOTIDE SEQUENCE [LARGE SCALE GENOMIC DNA]</scope>
    <source>
        <strain evidence="2 3">P124</strain>
    </source>
</reference>
<dbReference type="PANTHER" id="PTHR37981">
    <property type="entry name" value="LIPASE 2"/>
    <property type="match status" value="1"/>
</dbReference>
<protein>
    <recommendedName>
        <fullName evidence="4">SGNH hydrolase-type esterase domain-containing protein</fullName>
    </recommendedName>
</protein>
<evidence type="ECO:0000313" key="3">
    <source>
        <dbReference type="Proteomes" id="UP001305779"/>
    </source>
</evidence>
<accession>A0ABR0EWN8</accession>
<dbReference type="CDD" id="cd01823">
    <property type="entry name" value="SEST_like"/>
    <property type="match status" value="1"/>
</dbReference>
<dbReference type="SUPFAM" id="SSF52266">
    <property type="entry name" value="SGNH hydrolase"/>
    <property type="match status" value="1"/>
</dbReference>
<organism evidence="2 3">
    <name type="scientific">Zasmidium cellare</name>
    <name type="common">Wine cellar mold</name>
    <name type="synonym">Racodium cellare</name>
    <dbReference type="NCBI Taxonomy" id="395010"/>
    <lineage>
        <taxon>Eukaryota</taxon>
        <taxon>Fungi</taxon>
        <taxon>Dikarya</taxon>
        <taxon>Ascomycota</taxon>
        <taxon>Pezizomycotina</taxon>
        <taxon>Dothideomycetes</taxon>
        <taxon>Dothideomycetidae</taxon>
        <taxon>Mycosphaerellales</taxon>
        <taxon>Mycosphaerellaceae</taxon>
        <taxon>Zasmidium</taxon>
    </lineage>
</organism>
<dbReference type="Proteomes" id="UP001305779">
    <property type="component" value="Unassembled WGS sequence"/>
</dbReference>
<dbReference type="Gene3D" id="3.40.50.1110">
    <property type="entry name" value="SGNH hydrolase"/>
    <property type="match status" value="1"/>
</dbReference>
<evidence type="ECO:0000256" key="1">
    <source>
        <dbReference type="SAM" id="SignalP"/>
    </source>
</evidence>
<comment type="caution">
    <text evidence="2">The sequence shown here is derived from an EMBL/GenBank/DDBJ whole genome shotgun (WGS) entry which is preliminary data.</text>
</comment>
<dbReference type="InterPro" id="IPR037460">
    <property type="entry name" value="SEST-like"/>
</dbReference>
<sequence>MALLLLLSYLVAHVSSIPFPIHNFLKARAPDFEWTAWGDSYASGVGAGNYVDGRRCLRYAGAYPVEISVDSNNLIASQGGGKFNNVVCSGAKVEDVEAYQFFTEDAGAEPDWQYYPRPATGRPTMGTLTIGGDDVDFPGLLYSCIMESFPFPMSVGFEDRTCEEQRVFSWSLLSQHGDHDVPNELLVGKLDGLIKAITSFGRDASGDGFRLYVTGYGQFFNDVDPGCDNITLARTANPDDDGEPHIKLTTDLRQDFNAMSRLLNLAIQQAVDLNNETNVRYIDIDSFLSGHRFCEPGIQEPDQNNPNLWFYHYPYNQSDDEDSDPAVKHLNAIINKHADKIVFDPNTTLFTDHLNAVWSTIDEKAVNKAAALHVQRYGPGNLTSEKWDFWGDWIGWRAKVFHPTGAFHERIYEAVVERWLDDTGA</sequence>
<proteinExistence type="predicted"/>
<gene>
    <name evidence="2" type="ORF">PRZ48_003463</name>
</gene>
<keyword evidence="3" id="KW-1185">Reference proteome</keyword>
<name>A0ABR0EWN8_ZASCE</name>
<evidence type="ECO:0000313" key="2">
    <source>
        <dbReference type="EMBL" id="KAK4505500.1"/>
    </source>
</evidence>
<dbReference type="InterPro" id="IPR036514">
    <property type="entry name" value="SGNH_hydro_sf"/>
</dbReference>
<evidence type="ECO:0008006" key="4">
    <source>
        <dbReference type="Google" id="ProtNLM"/>
    </source>
</evidence>
<dbReference type="EMBL" id="JAXOVC010000002">
    <property type="protein sequence ID" value="KAK4505500.1"/>
    <property type="molecule type" value="Genomic_DNA"/>
</dbReference>
<feature type="chain" id="PRO_5045239811" description="SGNH hydrolase-type esterase domain-containing protein" evidence="1">
    <location>
        <begin position="17"/>
        <end position="425"/>
    </location>
</feature>